<feature type="region of interest" description="Disordered" evidence="3">
    <location>
        <begin position="1"/>
        <end position="39"/>
    </location>
</feature>
<evidence type="ECO:0000256" key="3">
    <source>
        <dbReference type="SAM" id="MobiDB-lite"/>
    </source>
</evidence>
<evidence type="ECO:0000313" key="6">
    <source>
        <dbReference type="Proteomes" id="UP000236846"/>
    </source>
</evidence>
<dbReference type="Proteomes" id="UP000236846">
    <property type="component" value="Unassembled WGS sequence"/>
</dbReference>
<proteinExistence type="predicted"/>
<feature type="domain" description="Carbohydrate kinase PfkB" evidence="4">
    <location>
        <begin position="89"/>
        <end position="364"/>
    </location>
</feature>
<sequence>MKKKRQGKSKNFTHAPVPLSGTVRGSAPRNPENKGAAGVNPRGFTTGFDVITLGTATLDVVMHVVASLHRVVKIIASGDMQCFPLGSKVEVQSSNMHIGPGGGATNAAVTFSRQGFKTACIAEVGKDIFGALIVEHMRKEKIQPFFSVNTQLPTALSMVVVHREGERTVFVHRGASANLSYSEIPFADIEAKWVYCAPGGMPHRMVDRALEHFHRNGSRVALNPSKRQLKLGIKKLKPLLDMVDVLVLNQEEASYLTGISQENEQKIFKTLDKAVKGIVVMTRGPKGLAVSDGKHVWTAGIYKNKRIMDRLGAGDALGSGFVAGLMRSRMVGAPFSDAAIKRAIRLGSANATSEVEQLGTQTGILTQKQFETQARWGKLKITRTDA</sequence>
<keyword evidence="1" id="KW-0808">Transferase</keyword>
<accession>A0A2H0PW09</accession>
<keyword evidence="2" id="KW-0418">Kinase</keyword>
<gene>
    <name evidence="5" type="ORF">COV41_01905</name>
</gene>
<dbReference type="AlphaFoldDB" id="A0A2H0PW09"/>
<dbReference type="InterPro" id="IPR002139">
    <property type="entry name" value="Ribo/fructo_kinase"/>
</dbReference>
<dbReference type="SUPFAM" id="SSF53613">
    <property type="entry name" value="Ribokinase-like"/>
    <property type="match status" value="1"/>
</dbReference>
<protein>
    <recommendedName>
        <fullName evidence="4">Carbohydrate kinase PfkB domain-containing protein</fullName>
    </recommendedName>
</protein>
<evidence type="ECO:0000259" key="4">
    <source>
        <dbReference type="Pfam" id="PF00294"/>
    </source>
</evidence>
<dbReference type="PANTHER" id="PTHR10584">
    <property type="entry name" value="SUGAR KINASE"/>
    <property type="match status" value="1"/>
</dbReference>
<name>A0A2H0PW09_9BACT</name>
<organism evidence="5 6">
    <name type="scientific">Candidatus Brennerbacteria bacterium CG11_big_fil_rev_8_21_14_0_20_43_10</name>
    <dbReference type="NCBI Taxonomy" id="1974523"/>
    <lineage>
        <taxon>Bacteria</taxon>
        <taxon>Candidatus Brenneribacteriota</taxon>
    </lineage>
</organism>
<dbReference type="GO" id="GO:0006796">
    <property type="term" value="P:phosphate-containing compound metabolic process"/>
    <property type="evidence" value="ECO:0007669"/>
    <property type="project" value="UniProtKB-ARBA"/>
</dbReference>
<comment type="caution">
    <text evidence="5">The sequence shown here is derived from an EMBL/GenBank/DDBJ whole genome shotgun (WGS) entry which is preliminary data.</text>
</comment>
<reference evidence="5 6" key="1">
    <citation type="submission" date="2017-09" db="EMBL/GenBank/DDBJ databases">
        <title>Depth-based differentiation of microbial function through sediment-hosted aquifers and enrichment of novel symbionts in the deep terrestrial subsurface.</title>
        <authorList>
            <person name="Probst A.J."/>
            <person name="Ladd B."/>
            <person name="Jarett J.K."/>
            <person name="Geller-Mcgrath D.E."/>
            <person name="Sieber C.M."/>
            <person name="Emerson J.B."/>
            <person name="Anantharaman K."/>
            <person name="Thomas B.C."/>
            <person name="Malmstrom R."/>
            <person name="Stieglmeier M."/>
            <person name="Klingl A."/>
            <person name="Woyke T."/>
            <person name="Ryan C.M."/>
            <person name="Banfield J.F."/>
        </authorList>
    </citation>
    <scope>NUCLEOTIDE SEQUENCE [LARGE SCALE GENOMIC DNA]</scope>
    <source>
        <strain evidence="5">CG11_big_fil_rev_8_21_14_0_20_43_10</strain>
    </source>
</reference>
<evidence type="ECO:0000256" key="1">
    <source>
        <dbReference type="ARBA" id="ARBA00022679"/>
    </source>
</evidence>
<dbReference type="InterPro" id="IPR011611">
    <property type="entry name" value="PfkB_dom"/>
</dbReference>
<dbReference type="EMBL" id="PCXE01000032">
    <property type="protein sequence ID" value="PIR26242.1"/>
    <property type="molecule type" value="Genomic_DNA"/>
</dbReference>
<dbReference type="GO" id="GO:0016301">
    <property type="term" value="F:kinase activity"/>
    <property type="evidence" value="ECO:0007669"/>
    <property type="project" value="UniProtKB-KW"/>
</dbReference>
<dbReference type="Pfam" id="PF00294">
    <property type="entry name" value="PfkB"/>
    <property type="match status" value="1"/>
</dbReference>
<dbReference type="PANTHER" id="PTHR10584:SF166">
    <property type="entry name" value="RIBOKINASE"/>
    <property type="match status" value="1"/>
</dbReference>
<evidence type="ECO:0000313" key="5">
    <source>
        <dbReference type="EMBL" id="PIR26242.1"/>
    </source>
</evidence>
<dbReference type="InterPro" id="IPR029056">
    <property type="entry name" value="Ribokinase-like"/>
</dbReference>
<dbReference type="Gene3D" id="3.40.1190.20">
    <property type="match status" value="1"/>
</dbReference>
<evidence type="ECO:0000256" key="2">
    <source>
        <dbReference type="ARBA" id="ARBA00022777"/>
    </source>
</evidence>
<dbReference type="PRINTS" id="PR00990">
    <property type="entry name" value="RIBOKINASE"/>
</dbReference>